<dbReference type="PANTHER" id="PTHR35020:SF2">
    <property type="entry name" value="N-ACETYLGLUCOSAMINE-INDUCED PROTEIN 1"/>
    <property type="match status" value="1"/>
</dbReference>
<dbReference type="GO" id="GO:0005737">
    <property type="term" value="C:cytoplasm"/>
    <property type="evidence" value="ECO:0007669"/>
    <property type="project" value="TreeGrafter"/>
</dbReference>
<comment type="caution">
    <text evidence="1">The sequence shown here is derived from an EMBL/GenBank/DDBJ whole genome shotgun (WGS) entry which is preliminary data.</text>
</comment>
<dbReference type="Pfam" id="PF12239">
    <property type="entry name" value="DUF3605"/>
    <property type="match status" value="1"/>
</dbReference>
<protein>
    <submittedName>
        <fullName evidence="1">Uncharacterized protein</fullName>
    </submittedName>
</protein>
<dbReference type="EMBL" id="JASAOK010000053">
    <property type="protein sequence ID" value="KAK6207599.1"/>
    <property type="molecule type" value="Genomic_DNA"/>
</dbReference>
<dbReference type="InterPro" id="IPR022036">
    <property type="entry name" value="DUF3605"/>
</dbReference>
<reference evidence="1 2" key="1">
    <citation type="submission" date="2023-04" db="EMBL/GenBank/DDBJ databases">
        <title>Colletotrichum tabacum stain YC1 causing leaf anthracnose on Nicotiana tabacum(L.) cv.</title>
        <authorList>
            <person name="Ji Z."/>
            <person name="Wang M."/>
            <person name="Zhang J."/>
            <person name="Wang N."/>
            <person name="Zhou Z."/>
        </authorList>
    </citation>
    <scope>NUCLEOTIDE SEQUENCE [LARGE SCALE GENOMIC DNA]</scope>
    <source>
        <strain evidence="1 2">YC1</strain>
    </source>
</reference>
<accession>A0AAV9SWQ2</accession>
<dbReference type="GO" id="GO:0006044">
    <property type="term" value="P:N-acetylglucosamine metabolic process"/>
    <property type="evidence" value="ECO:0007669"/>
    <property type="project" value="TreeGrafter"/>
</dbReference>
<gene>
    <name evidence="1" type="ORF">QIS74_12680</name>
</gene>
<dbReference type="PANTHER" id="PTHR35020">
    <property type="entry name" value="N-ACETYLGLUCOSAMINE-INDUCED PROTEIN 1"/>
    <property type="match status" value="1"/>
</dbReference>
<sequence length="203" mass="23795">MDIETLIMHAPFKLSDEDIRVLRGQSEMLEPHTWDEVKGMVAAGEMGQLRRSPQDLRNYIRWHAEIGKTHGSVLEYVRRERLHWPKHIIARDAVPFAHADDWKIIWNDWPYDLADGMMHLVIWSKNRTFRETLGCCRGQDLLWFKQKTAWQSVKALEHIHVLVRNVSEERVEKLVGQRRSQTLRALVGESMASTETRISSKMS</sequence>
<dbReference type="AlphaFoldDB" id="A0AAV9SWQ2"/>
<evidence type="ECO:0000313" key="1">
    <source>
        <dbReference type="EMBL" id="KAK6207599.1"/>
    </source>
</evidence>
<organism evidence="1 2">
    <name type="scientific">Colletotrichum tabaci</name>
    <dbReference type="NCBI Taxonomy" id="1209068"/>
    <lineage>
        <taxon>Eukaryota</taxon>
        <taxon>Fungi</taxon>
        <taxon>Dikarya</taxon>
        <taxon>Ascomycota</taxon>
        <taxon>Pezizomycotina</taxon>
        <taxon>Sordariomycetes</taxon>
        <taxon>Hypocreomycetidae</taxon>
        <taxon>Glomerellales</taxon>
        <taxon>Glomerellaceae</taxon>
        <taxon>Colletotrichum</taxon>
        <taxon>Colletotrichum destructivum species complex</taxon>
    </lineage>
</organism>
<dbReference type="Proteomes" id="UP001327957">
    <property type="component" value="Unassembled WGS sequence"/>
</dbReference>
<keyword evidence="2" id="KW-1185">Reference proteome</keyword>
<evidence type="ECO:0000313" key="2">
    <source>
        <dbReference type="Proteomes" id="UP001327957"/>
    </source>
</evidence>
<proteinExistence type="predicted"/>
<name>A0AAV9SWQ2_9PEZI</name>